<dbReference type="InterPro" id="IPR031325">
    <property type="entry name" value="RHS_repeat"/>
</dbReference>
<dbReference type="EMBL" id="ABVL01000002">
    <property type="protein sequence ID" value="EDY21728.1"/>
    <property type="molecule type" value="Genomic_DNA"/>
</dbReference>
<evidence type="ECO:0000256" key="1">
    <source>
        <dbReference type="ARBA" id="ARBA00022737"/>
    </source>
</evidence>
<feature type="region of interest" description="Disordered" evidence="2">
    <location>
        <begin position="210"/>
        <end position="263"/>
    </location>
</feature>
<feature type="region of interest" description="Disordered" evidence="2">
    <location>
        <begin position="796"/>
        <end position="817"/>
    </location>
</feature>
<evidence type="ECO:0000313" key="4">
    <source>
        <dbReference type="EMBL" id="EDY21728.1"/>
    </source>
</evidence>
<dbReference type="NCBIfam" id="TIGR01643">
    <property type="entry name" value="YD_repeat_2x"/>
    <property type="match status" value="3"/>
</dbReference>
<dbReference type="Gene3D" id="2.180.10.10">
    <property type="entry name" value="RHS repeat-associated core"/>
    <property type="match status" value="3"/>
</dbReference>
<dbReference type="NCBIfam" id="TIGR03696">
    <property type="entry name" value="Rhs_assc_core"/>
    <property type="match status" value="1"/>
</dbReference>
<dbReference type="Proteomes" id="UP000005824">
    <property type="component" value="Unassembled WGS sequence"/>
</dbReference>
<accession>B4CWD6</accession>
<reference evidence="4 5" key="1">
    <citation type="journal article" date="2011" name="J. Bacteriol.">
        <title>Genome sequence of Chthoniobacter flavus Ellin428, an aerobic heterotrophic soil bacterium.</title>
        <authorList>
            <person name="Kant R."/>
            <person name="van Passel M.W."/>
            <person name="Palva A."/>
            <person name="Lucas S."/>
            <person name="Lapidus A."/>
            <person name="Glavina Del Rio T."/>
            <person name="Dalin E."/>
            <person name="Tice H."/>
            <person name="Bruce D."/>
            <person name="Goodwin L."/>
            <person name="Pitluck S."/>
            <person name="Larimer F.W."/>
            <person name="Land M.L."/>
            <person name="Hauser L."/>
            <person name="Sangwan P."/>
            <person name="de Vos W.M."/>
            <person name="Janssen P.H."/>
            <person name="Smidt H."/>
        </authorList>
    </citation>
    <scope>NUCLEOTIDE SEQUENCE [LARGE SCALE GENOMIC DNA]</scope>
    <source>
        <strain evidence="4 5">Ellin428</strain>
    </source>
</reference>
<name>B4CWD6_9BACT</name>
<dbReference type="InterPro" id="IPR022385">
    <property type="entry name" value="Rhs_assc_core"/>
</dbReference>
<keyword evidence="5" id="KW-1185">Reference proteome</keyword>
<feature type="domain" description="Teneurin-like YD-shell" evidence="3">
    <location>
        <begin position="1823"/>
        <end position="1979"/>
    </location>
</feature>
<dbReference type="InterPro" id="IPR056823">
    <property type="entry name" value="TEN-like_YD-shell"/>
</dbReference>
<proteinExistence type="predicted"/>
<dbReference type="Pfam" id="PF25023">
    <property type="entry name" value="TEN_YD-shell"/>
    <property type="match status" value="1"/>
</dbReference>
<dbReference type="InParanoid" id="B4CWD6"/>
<dbReference type="Pfam" id="PF05593">
    <property type="entry name" value="RHS_repeat"/>
    <property type="match status" value="2"/>
</dbReference>
<keyword evidence="1" id="KW-0677">Repeat</keyword>
<evidence type="ECO:0000256" key="2">
    <source>
        <dbReference type="SAM" id="MobiDB-lite"/>
    </source>
</evidence>
<dbReference type="InterPro" id="IPR006530">
    <property type="entry name" value="YD"/>
</dbReference>
<dbReference type="InterPro" id="IPR050708">
    <property type="entry name" value="T6SS_VgrG/RHS"/>
</dbReference>
<dbReference type="STRING" id="497964.CfE428DRAFT_0973"/>
<gene>
    <name evidence="4" type="ORF">CfE428DRAFT_0973</name>
</gene>
<protein>
    <submittedName>
        <fullName evidence="4">YD repeat protein</fullName>
    </submittedName>
</protein>
<organism evidence="4 5">
    <name type="scientific">Chthoniobacter flavus Ellin428</name>
    <dbReference type="NCBI Taxonomy" id="497964"/>
    <lineage>
        <taxon>Bacteria</taxon>
        <taxon>Pseudomonadati</taxon>
        <taxon>Verrucomicrobiota</taxon>
        <taxon>Spartobacteria</taxon>
        <taxon>Chthoniobacterales</taxon>
        <taxon>Chthoniobacteraceae</taxon>
        <taxon>Chthoniobacter</taxon>
    </lineage>
</organism>
<sequence length="2654" mass="287167" precursor="true">MVLVRILRFFVICLVMAQLIVPQYAATIPGWWVDDSAQTRIIGAGAAPSNFAPANLGQLKYVASQAKKHLDQKLAAVGGAGDEINALVAGFEPRAGQNYTPEQIAAFRAANYAPINLGQLKAVVAPFYRRLLAVGYDTRFNLILHGYPQTWTSGFPWNPNDPWNQAGAGDKTPNYVMANIGQLKMAFSFDVAADSDGSFLPVSLVRSTETGMSNPNGHPGRLGNGGNSPSDPIYGNASPGGGGEDLSVDPDHDPGANGVFPPSLTVETDYPNLGTAILNWWANQASAQTVEYQRKNGSGEWSTLVPTGQTGDSGQFTDSVSLLANVTSVYRLRVTYANGVVLYSNVAEAPPVPIIASQQASNSTITRRNPCIKQFTSAAVPAYYREESTNGTYGDTEMSDDNHVTQVITSTLTNVTMIIDPLGNDGLGVRNYTGGSAETIATVTDDRTGIDTSDTTGHIVPPNYLWSGSVYLHNTDLDGHVTLDQTTSYSGVNEPPFTGGGGPVTVTATTQSWTNDKGGGSNELSEPYTPEDFLGDTVELMPGYGGWEDAQIAPPAMRSVASDNSSISLTKQQYQITYYPSAPTVHTAYVVFVPTTGGLSKAQLVGSPHPASVGSGGGVCGPFEINPVDGPGDFMGGHLNGSYLVIQGLEMIANGTIEDSSTLTGKITADLDLNERTTGAGIIGQGTTGTFQLTGGMGDSSYVIHITNDSDFLVVDDRGKVVHDGDVVAASTLSGHFTVYALNTAKNGEQVSITFGMVIGDDVSLGQDTVVFTTNLSPPLSPPAGEVSGTRYRKISLNGRPLPDSKPQRTAESDQEREETYIDALTLGLRHQSTDIFVPIAGSDLVLSVRRNAISETWNNSNGLRPHERPDRPFGAGWVSTLCVDEEFVGTDTEGYVVITDQNGAQHRFIHYHQTTGETTEDGYAPFPSDSRENGDFLCSLSSDGQVFTDRYGTTITFDYTRPVAKDLTSVTYGKSSREMHTFYPAATVADRFGNTLVFSYPDASLIPATITYSGGVNQTISVEQDNAGHVTRIWDPNGNQYSFGYATKGYSSGTTQFTETVLTTVTGPDTTTIAYDYFLSTEQDLTPAALTNGAPIPKLHLDLTSITDSNQKTYSFTYDFDHTKLFHRGDTPYPQTGLPSYVTSVTLPDNLGQPVTFSFGASQIGVAFDPEAGHVTLAAGTNKVVQVTDANANVIVYTWSGSLAASLGQDTTANITFPSGTPRDPNVVFFTQMKIDYGIGSETFYFDPTAGMALSSVTDFSGNVTSYAYTDVYIPPNSINVYAGLFGSPDFALYYSDPTSQTDALGHVKTFHYADESKFRIMDSVVDEDGRLRTYTVDDLGRRSNEIIYTTDANSPVLQETDFGYSDTFKGAITKKTVKKLNGPDWSVDLVTKYVLDENGRVQSEIVDPDGLALSASYTYDRNGNRISVTDALTRTTNFEYDLRNRLKRVIYPDGSAKSVGYDNRGNKTSEQDENGHVTTYTYDALNRLISQKRTVASGDINITYAYDNAIDPVSTVTDARNHVTLFEYDTIQRLKKKTDALNHVTCFEYTGPNAGAHVFNSSGFKPTTIKDPRGYTTTNTYDNLYRAVGKSVQYQLDPPLTSDTTIGYDNVGNATTVSDSLQHTTTTEYDAVNRPVRTVYADTHDARTFYTPTGLKWKVQDELGNKTETQYDSAGRPVLTLEPPVDDGLNPEQLDRTTHIKCPGTQTFYNKVGSVIRAINPLLQERDYIYDVRNRKIEEHQPEVLDGTTGQPGLPVIYTGYDYVGNVIWVQNACGFTTETEYDEANRPVKVTAPPVLLAGGQQAVRPEKRTSYDLAGNVVTVTDANQHVTTNTYDWLNRLETTTDQEQITVRYGYDEVGNRISVKDGLLQETKFGYDGLNRNTATTDAAGYTTRLEYDGVNVVKRTDALSQVTNYGYDLRNRLLTATYPAHPVENRTYGYGAAGDLLSVTEPGKNGVADVGYTYDALHRVLTETSNGATHTYHYDLAGNRLGVQYGLAEGGNARSIVSTYDSLNRLSTMSDGGLVTAYSYDLNGNDVNQALPNGDAVTQRYDGVNRMYEKETISNRGVVYHSLSLSDAGGNVRSLKEYTAGVAPRNVTMGYDSDNRLTSEVVTDLNGSVVSNTVYDYDAANNRAHKTLNGNVATYSYNNLNQLSSWSDTSGNGASYSYDFNGNRLTRSVGGATDTYSYDSENRLVGLVKNTPGGGGTYGYDYDYRTRRVSRREGSNIAKIVFSGSTSVQEYTSTGTLSAEFVRGSDWGGGVGGILYSVRSGTASFAHYDQRGDVTARTNLGGLVTWETSYEAFGTHPVEYGTTQDRQKANTKEEDPDGLLNEGMRYRDLETGTFITRDPAGFVDGPNLYAYVRQNPWTHFDPQGLDEDDDDESGGYDYTAMANMVGDLAKSAMDTVANYMDRGLNLAEFGDASQAFADHRRAESQARWDSLMQANARLIQATDQFFDSHPALKKAGDFLTQNASLLMVDGVPIPEGAVLGAVTTEKAVLPTLTAEMTAAKTAQQIELPVAETSGQSQLLDTLNLRARQLELGTDPARGYIEAEGIAGVRIEQALGRTISRGPDEAIDFVDSQLGNISLKGPIPAKGSVDGLANAAIKDANFNTATRTLIIDTKGLSEAQISALKSAVEANVGRSSKTIIYLH</sequence>
<evidence type="ECO:0000259" key="3">
    <source>
        <dbReference type="Pfam" id="PF25023"/>
    </source>
</evidence>
<dbReference type="eggNOG" id="COG3209">
    <property type="taxonomic scope" value="Bacteria"/>
</dbReference>
<dbReference type="PANTHER" id="PTHR32305:SF15">
    <property type="entry name" value="PROTEIN RHSA-RELATED"/>
    <property type="match status" value="1"/>
</dbReference>
<dbReference type="PANTHER" id="PTHR32305">
    <property type="match status" value="1"/>
</dbReference>
<comment type="caution">
    <text evidence="4">The sequence shown here is derived from an EMBL/GenBank/DDBJ whole genome shotgun (WGS) entry which is preliminary data.</text>
</comment>
<feature type="compositionally biased region" description="Basic and acidic residues" evidence="2">
    <location>
        <begin position="806"/>
        <end position="817"/>
    </location>
</feature>
<evidence type="ECO:0000313" key="5">
    <source>
        <dbReference type="Proteomes" id="UP000005824"/>
    </source>
</evidence>